<dbReference type="GeneID" id="96007143"/>
<proteinExistence type="predicted"/>
<sequence length="54" mass="6189">MAKPGKCEHTFKVIKSDTTLILWNCNMCHSGPHWWIYECAKCKLKACKTCMAKA</sequence>
<dbReference type="Proteomes" id="UP000803884">
    <property type="component" value="Unassembled WGS sequence"/>
</dbReference>
<evidence type="ECO:0000313" key="2">
    <source>
        <dbReference type="Proteomes" id="UP000803884"/>
    </source>
</evidence>
<comment type="caution">
    <text evidence="1">The sequence shown here is derived from an EMBL/GenBank/DDBJ whole genome shotgun (WGS) entry which is preliminary data.</text>
</comment>
<protein>
    <recommendedName>
        <fullName evidence="3">RanBP2-type domain-containing protein</fullName>
    </recommendedName>
</protein>
<name>A0AB34KQ65_9PEZI</name>
<keyword evidence="2" id="KW-1185">Reference proteome</keyword>
<gene>
    <name evidence="1" type="ORF">WHR41_05700</name>
</gene>
<organism evidence="1 2">
    <name type="scientific">Cladosporium halotolerans</name>
    <dbReference type="NCBI Taxonomy" id="1052096"/>
    <lineage>
        <taxon>Eukaryota</taxon>
        <taxon>Fungi</taxon>
        <taxon>Dikarya</taxon>
        <taxon>Ascomycota</taxon>
        <taxon>Pezizomycotina</taxon>
        <taxon>Dothideomycetes</taxon>
        <taxon>Dothideomycetidae</taxon>
        <taxon>Cladosporiales</taxon>
        <taxon>Cladosporiaceae</taxon>
        <taxon>Cladosporium</taxon>
    </lineage>
</organism>
<dbReference type="RefSeq" id="XP_069228484.1">
    <property type="nucleotide sequence ID" value="XM_069374305.1"/>
</dbReference>
<evidence type="ECO:0000313" key="1">
    <source>
        <dbReference type="EMBL" id="KAL1585378.1"/>
    </source>
</evidence>
<dbReference type="EMBL" id="JAAQHG020000019">
    <property type="protein sequence ID" value="KAL1585378.1"/>
    <property type="molecule type" value="Genomic_DNA"/>
</dbReference>
<accession>A0AB34KQ65</accession>
<dbReference type="AlphaFoldDB" id="A0AB34KQ65"/>
<reference evidence="1 2" key="1">
    <citation type="journal article" date="2020" name="Microbiol. Resour. Announc.">
        <title>Draft Genome Sequence of a Cladosporium Species Isolated from the Mesophotic Ascidian Didemnum maculosum.</title>
        <authorList>
            <person name="Gioti A."/>
            <person name="Siaperas R."/>
            <person name="Nikolaivits E."/>
            <person name="Le Goff G."/>
            <person name="Ouazzani J."/>
            <person name="Kotoulas G."/>
            <person name="Topakas E."/>
        </authorList>
    </citation>
    <scope>NUCLEOTIDE SEQUENCE [LARGE SCALE GENOMIC DNA]</scope>
    <source>
        <strain evidence="1 2">TM138-S3</strain>
    </source>
</reference>
<evidence type="ECO:0008006" key="3">
    <source>
        <dbReference type="Google" id="ProtNLM"/>
    </source>
</evidence>